<evidence type="ECO:0000256" key="1">
    <source>
        <dbReference type="SAM" id="Phobius"/>
    </source>
</evidence>
<keyword evidence="3" id="KW-0418">Kinase</keyword>
<organism evidence="3 4">
    <name type="scientific">Marinifilum flexuosum</name>
    <dbReference type="NCBI Taxonomy" id="1117708"/>
    <lineage>
        <taxon>Bacteria</taxon>
        <taxon>Pseudomonadati</taxon>
        <taxon>Bacteroidota</taxon>
        <taxon>Bacteroidia</taxon>
        <taxon>Marinilabiliales</taxon>
        <taxon>Marinifilaceae</taxon>
    </lineage>
</organism>
<dbReference type="AlphaFoldDB" id="A0A419XBJ2"/>
<feature type="transmembrane region" description="Helical" evidence="1">
    <location>
        <begin position="83"/>
        <end position="106"/>
    </location>
</feature>
<keyword evidence="1" id="KW-0472">Membrane</keyword>
<accession>A0A419XBJ2</accession>
<sequence length="345" mass="40877">MKTSYLNNNIYRLITPPCVAILVYLLMLLIFDRLTEISNNFSPEELIFLIAVTAILFESYRFWLLKTDKIPILNRNKLLKFSVIYTGSFLITAGLVYVLFAVYYRFVIGISEFSSELVSFLIIFILVGILFHLFYLSIRFLDRQNSLLLEKEELNRKNIEFELEVFKNKLNPDFLYESLESVISLIRRDQVEGAEEYIDHLALFYRRILGNRYSEIITLEEEKLKIDEYLRLRNYNYSDNLIVNWALDDIKNVHVVPNMILQTIQLIEYSQQVDLNTKLEISIKDSDDTILFRFLSSERLTPLPKFKNLKEAIQKTLAFYTDAQFLWERVDNYIQISIPKINIED</sequence>
<protein>
    <submittedName>
        <fullName evidence="3">Histidine kinase</fullName>
    </submittedName>
</protein>
<gene>
    <name evidence="3" type="ORF">BXY64_1970</name>
</gene>
<comment type="caution">
    <text evidence="3">The sequence shown here is derived from an EMBL/GenBank/DDBJ whole genome shotgun (WGS) entry which is preliminary data.</text>
</comment>
<evidence type="ECO:0000313" key="4">
    <source>
        <dbReference type="Proteomes" id="UP000284531"/>
    </source>
</evidence>
<feature type="transmembrane region" description="Helical" evidence="1">
    <location>
        <begin position="12"/>
        <end position="31"/>
    </location>
</feature>
<evidence type="ECO:0000313" key="3">
    <source>
        <dbReference type="EMBL" id="RKE04939.1"/>
    </source>
</evidence>
<keyword evidence="4" id="KW-1185">Reference proteome</keyword>
<proteinExistence type="predicted"/>
<dbReference type="PANTHER" id="PTHR34220">
    <property type="entry name" value="SENSOR HISTIDINE KINASE YPDA"/>
    <property type="match status" value="1"/>
</dbReference>
<dbReference type="InterPro" id="IPR010559">
    <property type="entry name" value="Sig_transdc_His_kin_internal"/>
</dbReference>
<evidence type="ECO:0000259" key="2">
    <source>
        <dbReference type="Pfam" id="PF06580"/>
    </source>
</evidence>
<keyword evidence="1" id="KW-1133">Transmembrane helix</keyword>
<name>A0A419XBJ2_9BACT</name>
<dbReference type="GO" id="GO:0000155">
    <property type="term" value="F:phosphorelay sensor kinase activity"/>
    <property type="evidence" value="ECO:0007669"/>
    <property type="project" value="InterPro"/>
</dbReference>
<keyword evidence="3" id="KW-0808">Transferase</keyword>
<dbReference type="InterPro" id="IPR050640">
    <property type="entry name" value="Bact_2-comp_sensor_kinase"/>
</dbReference>
<dbReference type="GO" id="GO:0016020">
    <property type="term" value="C:membrane"/>
    <property type="evidence" value="ECO:0007669"/>
    <property type="project" value="InterPro"/>
</dbReference>
<dbReference type="PANTHER" id="PTHR34220:SF7">
    <property type="entry name" value="SENSOR HISTIDINE KINASE YPDA"/>
    <property type="match status" value="1"/>
</dbReference>
<dbReference type="OrthoDB" id="1157482at2"/>
<dbReference type="RefSeq" id="WP_120239667.1">
    <property type="nucleotide sequence ID" value="NZ_CANNFL010000001.1"/>
</dbReference>
<reference evidence="3 4" key="1">
    <citation type="submission" date="2018-09" db="EMBL/GenBank/DDBJ databases">
        <title>Genomic Encyclopedia of Archaeal and Bacterial Type Strains, Phase II (KMG-II): from individual species to whole genera.</title>
        <authorList>
            <person name="Goeker M."/>
        </authorList>
    </citation>
    <scope>NUCLEOTIDE SEQUENCE [LARGE SCALE GENOMIC DNA]</scope>
    <source>
        <strain evidence="3 4">DSM 21950</strain>
    </source>
</reference>
<dbReference type="Pfam" id="PF06580">
    <property type="entry name" value="His_kinase"/>
    <property type="match status" value="1"/>
</dbReference>
<dbReference type="Proteomes" id="UP000284531">
    <property type="component" value="Unassembled WGS sequence"/>
</dbReference>
<feature type="transmembrane region" description="Helical" evidence="1">
    <location>
        <begin position="46"/>
        <end position="63"/>
    </location>
</feature>
<keyword evidence="1" id="KW-0812">Transmembrane</keyword>
<feature type="transmembrane region" description="Helical" evidence="1">
    <location>
        <begin position="118"/>
        <end position="138"/>
    </location>
</feature>
<feature type="domain" description="Signal transduction histidine kinase internal region" evidence="2">
    <location>
        <begin position="162"/>
        <end position="241"/>
    </location>
</feature>
<dbReference type="EMBL" id="RAPQ01000008">
    <property type="protein sequence ID" value="RKE04939.1"/>
    <property type="molecule type" value="Genomic_DNA"/>
</dbReference>